<proteinExistence type="predicted"/>
<dbReference type="InterPro" id="IPR010895">
    <property type="entry name" value="CHRD"/>
</dbReference>
<comment type="caution">
    <text evidence="3">The sequence shown here is derived from an EMBL/GenBank/DDBJ whole genome shotgun (WGS) entry which is preliminary data.</text>
</comment>
<accession>A0A3N1PMW5</accession>
<gene>
    <name evidence="3" type="ORF">EDC28_10374</name>
</gene>
<organism evidence="3 4">
    <name type="scientific">Gallaecimonas pentaromativorans</name>
    <dbReference type="NCBI Taxonomy" id="584787"/>
    <lineage>
        <taxon>Bacteria</taxon>
        <taxon>Pseudomonadati</taxon>
        <taxon>Pseudomonadota</taxon>
        <taxon>Gammaproteobacteria</taxon>
        <taxon>Enterobacterales</taxon>
        <taxon>Gallaecimonadaceae</taxon>
        <taxon>Gallaecimonas</taxon>
    </lineage>
</organism>
<evidence type="ECO:0000256" key="1">
    <source>
        <dbReference type="SAM" id="SignalP"/>
    </source>
</evidence>
<feature type="domain" description="CHRD" evidence="2">
    <location>
        <begin position="36"/>
        <end position="164"/>
    </location>
</feature>
<evidence type="ECO:0000313" key="4">
    <source>
        <dbReference type="Proteomes" id="UP000268033"/>
    </source>
</evidence>
<reference evidence="3 4" key="1">
    <citation type="submission" date="2018-11" db="EMBL/GenBank/DDBJ databases">
        <title>Genomic Encyclopedia of Type Strains, Phase IV (KMG-IV): sequencing the most valuable type-strain genomes for metagenomic binning, comparative biology and taxonomic classification.</title>
        <authorList>
            <person name="Goeker M."/>
        </authorList>
    </citation>
    <scope>NUCLEOTIDE SEQUENCE [LARGE SCALE GENOMIC DNA]</scope>
    <source>
        <strain evidence="3 4">DSM 21945</strain>
    </source>
</reference>
<feature type="signal peptide" evidence="1">
    <location>
        <begin position="1"/>
        <end position="22"/>
    </location>
</feature>
<keyword evidence="4" id="KW-1185">Reference proteome</keyword>
<dbReference type="STRING" id="584787.GCA_001247655_00354"/>
<dbReference type="AlphaFoldDB" id="A0A3N1PMW5"/>
<evidence type="ECO:0000259" key="2">
    <source>
        <dbReference type="SMART" id="SM00754"/>
    </source>
</evidence>
<dbReference type="Pfam" id="PF07452">
    <property type="entry name" value="CHRD"/>
    <property type="match status" value="1"/>
</dbReference>
<dbReference type="Proteomes" id="UP000268033">
    <property type="component" value="Unassembled WGS sequence"/>
</dbReference>
<protein>
    <submittedName>
        <fullName evidence="3">CHRD domain-containing protein</fullName>
    </submittedName>
</protein>
<dbReference type="RefSeq" id="WP_050657416.1">
    <property type="nucleotide sequence ID" value="NZ_JBLXAC010000001.1"/>
</dbReference>
<dbReference type="SMART" id="SM00754">
    <property type="entry name" value="CHRD"/>
    <property type="match status" value="1"/>
</dbReference>
<sequence>MFKPTLACIATALTIASASAIAGHTNNVLTTDLYGTEQVSNGMSQRIAGDPNGRGEAYVFGIDGDPQTLCYVLTVEKIQLVPVGAGMAAHIHEGPRGANGPVVAVLAGPEDGNAADCLSEYEDGKFPSAEAGIVQRILENPEQFYINVHNPQYPNGAIRGQLRYQDPRDVL</sequence>
<feature type="chain" id="PRO_5018117467" evidence="1">
    <location>
        <begin position="23"/>
        <end position="171"/>
    </location>
</feature>
<dbReference type="EMBL" id="RJUL01000003">
    <property type="protein sequence ID" value="ROQ28481.1"/>
    <property type="molecule type" value="Genomic_DNA"/>
</dbReference>
<name>A0A3N1PMW5_9GAMM</name>
<keyword evidence="1" id="KW-0732">Signal</keyword>
<evidence type="ECO:0000313" key="3">
    <source>
        <dbReference type="EMBL" id="ROQ28481.1"/>
    </source>
</evidence>
<dbReference type="OrthoDB" id="9770043at2"/>